<name>A0ACB8EXI0_9SAUR</name>
<keyword evidence="2" id="KW-1185">Reference proteome</keyword>
<dbReference type="Proteomes" id="UP000827872">
    <property type="component" value="Linkage Group LG12"/>
</dbReference>
<accession>A0ACB8EXI0</accession>
<organism evidence="1 2">
    <name type="scientific">Sphaerodactylus townsendi</name>
    <dbReference type="NCBI Taxonomy" id="933632"/>
    <lineage>
        <taxon>Eukaryota</taxon>
        <taxon>Metazoa</taxon>
        <taxon>Chordata</taxon>
        <taxon>Craniata</taxon>
        <taxon>Vertebrata</taxon>
        <taxon>Euteleostomi</taxon>
        <taxon>Lepidosauria</taxon>
        <taxon>Squamata</taxon>
        <taxon>Bifurcata</taxon>
        <taxon>Gekkota</taxon>
        <taxon>Sphaerodactylidae</taxon>
        <taxon>Sphaerodactylus</taxon>
    </lineage>
</organism>
<evidence type="ECO:0000313" key="2">
    <source>
        <dbReference type="Proteomes" id="UP000827872"/>
    </source>
</evidence>
<sequence length="117" mass="12501">MGPLMSLLSSLGRIVNVAAGDWLCSILPDVNFVLFALNPNSLNMLKYILCSVSSLILGAVEGYMAKYYSTTGGPPPNCLDYPLVSTCTVGPNAVVTRVMICLLLCGPCSHFEKRGLK</sequence>
<proteinExistence type="predicted"/>
<comment type="caution">
    <text evidence="1">The sequence shown here is derived from an EMBL/GenBank/DDBJ whole genome shotgun (WGS) entry which is preliminary data.</text>
</comment>
<evidence type="ECO:0000313" key="1">
    <source>
        <dbReference type="EMBL" id="KAH7997536.1"/>
    </source>
</evidence>
<dbReference type="EMBL" id="CM037625">
    <property type="protein sequence ID" value="KAH7997536.1"/>
    <property type="molecule type" value="Genomic_DNA"/>
</dbReference>
<gene>
    <name evidence="1" type="ORF">K3G42_001171</name>
</gene>
<protein>
    <submittedName>
        <fullName evidence="1">Uncharacterized protein</fullName>
    </submittedName>
</protein>
<reference evidence="1" key="1">
    <citation type="submission" date="2021-08" db="EMBL/GenBank/DDBJ databases">
        <title>The first chromosome-level gecko genome reveals the dynamic sex chromosomes of Neotropical dwarf geckos (Sphaerodactylidae: Sphaerodactylus).</title>
        <authorList>
            <person name="Pinto B.J."/>
            <person name="Keating S.E."/>
            <person name="Gamble T."/>
        </authorList>
    </citation>
    <scope>NUCLEOTIDE SEQUENCE</scope>
    <source>
        <strain evidence="1">TG3544</strain>
    </source>
</reference>